<name>A0AAV4XJT7_CAEEX</name>
<organism evidence="1 2">
    <name type="scientific">Caerostris extrusa</name>
    <name type="common">Bark spider</name>
    <name type="synonym">Caerostris bankana</name>
    <dbReference type="NCBI Taxonomy" id="172846"/>
    <lineage>
        <taxon>Eukaryota</taxon>
        <taxon>Metazoa</taxon>
        <taxon>Ecdysozoa</taxon>
        <taxon>Arthropoda</taxon>
        <taxon>Chelicerata</taxon>
        <taxon>Arachnida</taxon>
        <taxon>Araneae</taxon>
        <taxon>Araneomorphae</taxon>
        <taxon>Entelegynae</taxon>
        <taxon>Araneoidea</taxon>
        <taxon>Araneidae</taxon>
        <taxon>Caerostris</taxon>
    </lineage>
</organism>
<dbReference type="Proteomes" id="UP001054945">
    <property type="component" value="Unassembled WGS sequence"/>
</dbReference>
<dbReference type="AlphaFoldDB" id="A0AAV4XJT7"/>
<evidence type="ECO:0000313" key="1">
    <source>
        <dbReference type="EMBL" id="GIY95350.1"/>
    </source>
</evidence>
<gene>
    <name evidence="1" type="ORF">CEXT_338931</name>
</gene>
<proteinExistence type="predicted"/>
<accession>A0AAV4XJT7</accession>
<evidence type="ECO:0000313" key="2">
    <source>
        <dbReference type="Proteomes" id="UP001054945"/>
    </source>
</evidence>
<dbReference type="EMBL" id="BPLR01000507">
    <property type="protein sequence ID" value="GIY95350.1"/>
    <property type="molecule type" value="Genomic_DNA"/>
</dbReference>
<sequence>MFEIPDKNKDEYYNSLFQKRPDEDREKMKFKDCSKTQQRPSSLPVLLKKSLLRKPWTEEVSKIYSYRRQGTASCIVFRADFLSSGIQCTVCNCATAIVLQVR</sequence>
<comment type="caution">
    <text evidence="1">The sequence shown here is derived from an EMBL/GenBank/DDBJ whole genome shotgun (WGS) entry which is preliminary data.</text>
</comment>
<protein>
    <submittedName>
        <fullName evidence="1">Uncharacterized protein</fullName>
    </submittedName>
</protein>
<keyword evidence="2" id="KW-1185">Reference proteome</keyword>
<reference evidence="1 2" key="1">
    <citation type="submission" date="2021-06" db="EMBL/GenBank/DDBJ databases">
        <title>Caerostris extrusa draft genome.</title>
        <authorList>
            <person name="Kono N."/>
            <person name="Arakawa K."/>
        </authorList>
    </citation>
    <scope>NUCLEOTIDE SEQUENCE [LARGE SCALE GENOMIC DNA]</scope>
</reference>